<dbReference type="SUPFAM" id="SSF55729">
    <property type="entry name" value="Acyl-CoA N-acyltransferases (Nat)"/>
    <property type="match status" value="2"/>
</dbReference>
<dbReference type="Proteomes" id="UP000275368">
    <property type="component" value="Chromosome"/>
</dbReference>
<dbReference type="InterPro" id="IPR000182">
    <property type="entry name" value="GNAT_dom"/>
</dbReference>
<dbReference type="AlphaFoldDB" id="A0A3G9J807"/>
<gene>
    <name evidence="1" type="ORF">Back11_58500</name>
</gene>
<dbReference type="CDD" id="cd04301">
    <property type="entry name" value="NAT_SF"/>
    <property type="match status" value="1"/>
</dbReference>
<dbReference type="InterPro" id="IPR051531">
    <property type="entry name" value="N-acetyltransferase"/>
</dbReference>
<dbReference type="GO" id="GO:0005737">
    <property type="term" value="C:cytoplasm"/>
    <property type="evidence" value="ECO:0007669"/>
    <property type="project" value="TreeGrafter"/>
</dbReference>
<dbReference type="Pfam" id="PF13302">
    <property type="entry name" value="Acetyltransf_3"/>
    <property type="match status" value="1"/>
</dbReference>
<protein>
    <submittedName>
        <fullName evidence="1">Uncharacterized protein</fullName>
    </submittedName>
</protein>
<accession>A0A3G9J807</accession>
<dbReference type="Pfam" id="PF00583">
    <property type="entry name" value="Acetyltransf_1"/>
    <property type="match status" value="1"/>
</dbReference>
<evidence type="ECO:0000313" key="1">
    <source>
        <dbReference type="EMBL" id="BBH24505.1"/>
    </source>
</evidence>
<dbReference type="PANTHER" id="PTHR43792:SF9">
    <property type="entry name" value="RIBOSOMAL-PROTEIN-ALANINE ACETYLTRANSFERASE"/>
    <property type="match status" value="1"/>
</dbReference>
<dbReference type="OrthoDB" id="8590186at2"/>
<evidence type="ECO:0000313" key="2">
    <source>
        <dbReference type="Proteomes" id="UP000275368"/>
    </source>
</evidence>
<dbReference type="Gene3D" id="3.40.630.30">
    <property type="match status" value="2"/>
</dbReference>
<reference evidence="1 2" key="1">
    <citation type="submission" date="2018-11" db="EMBL/GenBank/DDBJ databases">
        <title>Complete genome sequence of Paenibacillus baekrokdamisoli strain KCTC 33723.</title>
        <authorList>
            <person name="Kang S.W."/>
            <person name="Lee K.C."/>
            <person name="Kim K.K."/>
            <person name="Kim J.S."/>
            <person name="Kim D.S."/>
            <person name="Ko S.H."/>
            <person name="Yang S.H."/>
            <person name="Lee J.S."/>
        </authorList>
    </citation>
    <scope>NUCLEOTIDE SEQUENCE [LARGE SCALE GENOMIC DNA]</scope>
    <source>
        <strain evidence="1 2">KCTC 33723</strain>
    </source>
</reference>
<sequence>MRQQLGFETESLILREFTLEDAGELYKLTRQKQITDILPDWNMTVKQTKDFLEFVVSSYASFDPDDIRIMLAITDKRNEELIGWCGVFPNDKLDPADREIAYAISEHYRNQGLTTEAARGMLRYIFQQSSLQQIVAIVKPFNIASRRVIEKVGFQHRQLVQLSDGADYDYFTVERGPFLIRPISETEIEPFLDILAELEHVNLDRSNPNHEQWLRRKIGSLFSRGTMFFVYQDPLDEQLYGIISVLHEEAPEGISALGARAEVMQMGVSKDSRRRGIGSLLLQHVEKVSRGRGVYCLLMMTYAEDYDVIAFYGKNGFIPVANLPDVYGPNLEGNVFLRKVLR</sequence>
<dbReference type="EMBL" id="AP019308">
    <property type="protein sequence ID" value="BBH24505.1"/>
    <property type="molecule type" value="Genomic_DNA"/>
</dbReference>
<name>A0A3G9J807_9BACL</name>
<dbReference type="PROSITE" id="PS51186">
    <property type="entry name" value="GNAT"/>
    <property type="match status" value="2"/>
</dbReference>
<dbReference type="RefSeq" id="WP_125664758.1">
    <property type="nucleotide sequence ID" value="NZ_AP019308.1"/>
</dbReference>
<dbReference type="KEGG" id="pbk:Back11_58500"/>
<organism evidence="1 2">
    <name type="scientific">Paenibacillus baekrokdamisoli</name>
    <dbReference type="NCBI Taxonomy" id="1712516"/>
    <lineage>
        <taxon>Bacteria</taxon>
        <taxon>Bacillati</taxon>
        <taxon>Bacillota</taxon>
        <taxon>Bacilli</taxon>
        <taxon>Bacillales</taxon>
        <taxon>Paenibacillaceae</taxon>
        <taxon>Paenibacillus</taxon>
    </lineage>
</organism>
<dbReference type="GO" id="GO:0008999">
    <property type="term" value="F:protein-N-terminal-alanine acetyltransferase activity"/>
    <property type="evidence" value="ECO:0007669"/>
    <property type="project" value="TreeGrafter"/>
</dbReference>
<dbReference type="PANTHER" id="PTHR43792">
    <property type="entry name" value="GNAT FAMILY, PUTATIVE (AFU_ORTHOLOGUE AFUA_3G00765)-RELATED-RELATED"/>
    <property type="match status" value="1"/>
</dbReference>
<keyword evidence="2" id="KW-1185">Reference proteome</keyword>
<dbReference type="InterPro" id="IPR016181">
    <property type="entry name" value="Acyl_CoA_acyltransferase"/>
</dbReference>
<proteinExistence type="predicted"/>